<proteinExistence type="predicted"/>
<evidence type="ECO:0000313" key="2">
    <source>
        <dbReference type="EMBL" id="RDY01226.1"/>
    </source>
</evidence>
<protein>
    <submittedName>
        <fullName evidence="2">Retrovirus-related Pol polyprotein from transposon 17.6</fullName>
    </submittedName>
</protein>
<dbReference type="InterPro" id="IPR000477">
    <property type="entry name" value="RT_dom"/>
</dbReference>
<dbReference type="Pfam" id="PF00078">
    <property type="entry name" value="RVT_1"/>
    <property type="match status" value="1"/>
</dbReference>
<dbReference type="Gene3D" id="3.10.10.10">
    <property type="entry name" value="HIV Type 1 Reverse Transcriptase, subunit A, domain 1"/>
    <property type="match status" value="1"/>
</dbReference>
<comment type="caution">
    <text evidence="2">The sequence shown here is derived from an EMBL/GenBank/DDBJ whole genome shotgun (WGS) entry which is preliminary data.</text>
</comment>
<dbReference type="Proteomes" id="UP000257109">
    <property type="component" value="Unassembled WGS sequence"/>
</dbReference>
<feature type="non-terminal residue" evidence="2">
    <location>
        <position position="1"/>
    </location>
</feature>
<dbReference type="EMBL" id="QJKJ01002810">
    <property type="protein sequence ID" value="RDY01226.1"/>
    <property type="molecule type" value="Genomic_DNA"/>
</dbReference>
<dbReference type="AlphaFoldDB" id="A0A371HEL3"/>
<sequence>MVMVRKANGLWRTIVTQYRQVGGQGVRYNQIWMHPRDEEKTAFITKEGAFCYMVMPFDLKNAEATHQHLMDKVFKDILGVNVEVYVDDMVVKSREAAEHCKALERVFSILRKHQLRLNPDKCSFRVHAGKFLGFMLTKRGIKASPDKCQAIINMRSPQSIKEIQQLMGRITTLSHFISQLAETALPIFGMLKKGRIFVSTLEYEEAFLKFKAMLAVPPVLTRPVAGTPLLLYISVSNVVVSAVLVQEKEGGCRTMIPKDRKGCFFPGDHLAKVAPIFSEF</sequence>
<accession>A0A371HEL3</accession>
<dbReference type="OrthoDB" id="6777461at2759"/>
<dbReference type="Gene3D" id="3.30.70.270">
    <property type="match status" value="2"/>
</dbReference>
<dbReference type="InterPro" id="IPR053134">
    <property type="entry name" value="RNA-dir_DNA_polymerase"/>
</dbReference>
<keyword evidence="3" id="KW-1185">Reference proteome</keyword>
<dbReference type="SUPFAM" id="SSF56672">
    <property type="entry name" value="DNA/RNA polymerases"/>
    <property type="match status" value="1"/>
</dbReference>
<gene>
    <name evidence="2" type="primary">pol</name>
    <name evidence="2" type="ORF">CR513_15479</name>
</gene>
<evidence type="ECO:0000259" key="1">
    <source>
        <dbReference type="Pfam" id="PF00078"/>
    </source>
</evidence>
<dbReference type="CDD" id="cd01647">
    <property type="entry name" value="RT_LTR"/>
    <property type="match status" value="1"/>
</dbReference>
<name>A0A371HEL3_MUCPR</name>
<feature type="domain" description="Reverse transcriptase" evidence="1">
    <location>
        <begin position="28"/>
        <end position="135"/>
    </location>
</feature>
<dbReference type="InterPro" id="IPR043502">
    <property type="entry name" value="DNA/RNA_pol_sf"/>
</dbReference>
<reference evidence="2" key="1">
    <citation type="submission" date="2018-05" db="EMBL/GenBank/DDBJ databases">
        <title>Draft genome of Mucuna pruriens seed.</title>
        <authorList>
            <person name="Nnadi N.E."/>
            <person name="Vos R."/>
            <person name="Hasami M.H."/>
            <person name="Devisetty U.K."/>
            <person name="Aguiy J.C."/>
        </authorList>
    </citation>
    <scope>NUCLEOTIDE SEQUENCE [LARGE SCALE GENOMIC DNA]</scope>
    <source>
        <strain evidence="2">JCA_2017</strain>
    </source>
</reference>
<dbReference type="PANTHER" id="PTHR24559">
    <property type="entry name" value="TRANSPOSON TY3-I GAG-POL POLYPROTEIN"/>
    <property type="match status" value="1"/>
</dbReference>
<organism evidence="2 3">
    <name type="scientific">Mucuna pruriens</name>
    <name type="common">Velvet bean</name>
    <name type="synonym">Dolichos pruriens</name>
    <dbReference type="NCBI Taxonomy" id="157652"/>
    <lineage>
        <taxon>Eukaryota</taxon>
        <taxon>Viridiplantae</taxon>
        <taxon>Streptophyta</taxon>
        <taxon>Embryophyta</taxon>
        <taxon>Tracheophyta</taxon>
        <taxon>Spermatophyta</taxon>
        <taxon>Magnoliopsida</taxon>
        <taxon>eudicotyledons</taxon>
        <taxon>Gunneridae</taxon>
        <taxon>Pentapetalae</taxon>
        <taxon>rosids</taxon>
        <taxon>fabids</taxon>
        <taxon>Fabales</taxon>
        <taxon>Fabaceae</taxon>
        <taxon>Papilionoideae</taxon>
        <taxon>50 kb inversion clade</taxon>
        <taxon>NPAAA clade</taxon>
        <taxon>indigoferoid/millettioid clade</taxon>
        <taxon>Phaseoleae</taxon>
        <taxon>Mucuna</taxon>
    </lineage>
</organism>
<evidence type="ECO:0000313" key="3">
    <source>
        <dbReference type="Proteomes" id="UP000257109"/>
    </source>
</evidence>
<dbReference type="PANTHER" id="PTHR24559:SF431">
    <property type="entry name" value="RNA-DIRECTED DNA POLYMERASE HOMOLOG"/>
    <property type="match status" value="1"/>
</dbReference>
<dbReference type="InterPro" id="IPR043128">
    <property type="entry name" value="Rev_trsase/Diguanyl_cyclase"/>
</dbReference>